<accession>A0A2W3ZJE6</accession>
<dbReference type="Pfam" id="PF06161">
    <property type="entry name" value="DUF975"/>
    <property type="match status" value="1"/>
</dbReference>
<name>A0A2W3ZJE6_9ENTE</name>
<evidence type="ECO:0000313" key="2">
    <source>
        <dbReference type="EMBL" id="PZL74224.1"/>
    </source>
</evidence>
<gene>
    <name evidence="2" type="ORF">CI088_07170</name>
</gene>
<organism evidence="2 3">
    <name type="scientific">Enterococcus plantarum</name>
    <dbReference type="NCBI Taxonomy" id="1077675"/>
    <lineage>
        <taxon>Bacteria</taxon>
        <taxon>Bacillati</taxon>
        <taxon>Bacillota</taxon>
        <taxon>Bacilli</taxon>
        <taxon>Lactobacillales</taxon>
        <taxon>Enterococcaceae</taxon>
        <taxon>Enterococcus</taxon>
    </lineage>
</organism>
<dbReference type="PANTHER" id="PTHR40076:SF1">
    <property type="entry name" value="MEMBRANE PROTEIN"/>
    <property type="match status" value="1"/>
</dbReference>
<dbReference type="InterPro" id="IPR010380">
    <property type="entry name" value="DUF975"/>
</dbReference>
<reference evidence="2 3" key="1">
    <citation type="submission" date="2017-11" db="EMBL/GenBank/DDBJ databases">
        <title>Draft genome sequence of Enterococcus plantarum TRW2 strain isolated from lettuce.</title>
        <authorList>
            <person name="Kim E.B."/>
            <person name="Marco M.L."/>
            <person name="Williams T.R."/>
            <person name="You I.H."/>
        </authorList>
    </citation>
    <scope>NUCLEOTIDE SEQUENCE [LARGE SCALE GENOMIC DNA]</scope>
    <source>
        <strain evidence="2 3">TRW2</strain>
    </source>
</reference>
<feature type="transmembrane region" description="Helical" evidence="1">
    <location>
        <begin position="21"/>
        <end position="43"/>
    </location>
</feature>
<feature type="transmembrane region" description="Helical" evidence="1">
    <location>
        <begin position="194"/>
        <end position="212"/>
    </location>
</feature>
<dbReference type="RefSeq" id="WP_111247680.1">
    <property type="nucleotide sequence ID" value="NZ_PIEU01000055.1"/>
</dbReference>
<evidence type="ECO:0000256" key="1">
    <source>
        <dbReference type="SAM" id="Phobius"/>
    </source>
</evidence>
<dbReference type="Proteomes" id="UP000249828">
    <property type="component" value="Unassembled WGS sequence"/>
</dbReference>
<dbReference type="STRING" id="1077675.BCR22_06585"/>
<dbReference type="PANTHER" id="PTHR40076">
    <property type="entry name" value="MEMBRANE PROTEIN-RELATED"/>
    <property type="match status" value="1"/>
</dbReference>
<keyword evidence="1" id="KW-1133">Transmembrane helix</keyword>
<keyword evidence="3" id="KW-1185">Reference proteome</keyword>
<feature type="transmembrane region" description="Helical" evidence="1">
    <location>
        <begin position="252"/>
        <end position="276"/>
    </location>
</feature>
<sequence length="309" mass="35494">MIRSEVKKKAQAHLHGRYGNWSLIAILPCAALFLYFFSVMFLFQAATSVGNQSNHYHSWQEDYAEKANRSMDDYERGYEDGYSDGYDDEFYQDDSDDDSQNEKNLHSLATIPGTSLTHQGRSVTYSETTTLETGIGGLVGFLVWLAFLLVMILYRGMIQWAAVDNVERRNFSLKTVFISFIKENGKRTVSANSLMALYTFLWSLLFVIPGVIKQLSYGMTNYLLKKDPTLTAKEAIDLSRVLMKGYKLEYLIFSYSFILWQFAAFFSFGLVSVYVIPYYSVSEVLFFDRIVADKHHLFTQEKEAGFADF</sequence>
<evidence type="ECO:0008006" key="4">
    <source>
        <dbReference type="Google" id="ProtNLM"/>
    </source>
</evidence>
<evidence type="ECO:0000313" key="3">
    <source>
        <dbReference type="Proteomes" id="UP000249828"/>
    </source>
</evidence>
<dbReference type="EMBL" id="PIEU01000055">
    <property type="protein sequence ID" value="PZL74224.1"/>
    <property type="molecule type" value="Genomic_DNA"/>
</dbReference>
<dbReference type="AlphaFoldDB" id="A0A2W3ZJE6"/>
<protein>
    <recommendedName>
        <fullName evidence="4">DUF975 domain-containing protein</fullName>
    </recommendedName>
</protein>
<keyword evidence="1" id="KW-0472">Membrane</keyword>
<proteinExistence type="predicted"/>
<keyword evidence="1" id="KW-0812">Transmembrane</keyword>
<comment type="caution">
    <text evidence="2">The sequence shown here is derived from an EMBL/GenBank/DDBJ whole genome shotgun (WGS) entry which is preliminary data.</text>
</comment>
<feature type="transmembrane region" description="Helical" evidence="1">
    <location>
        <begin position="135"/>
        <end position="154"/>
    </location>
</feature>